<dbReference type="EMBL" id="PDGH01000005">
    <property type="protein sequence ID" value="POB50215.1"/>
    <property type="molecule type" value="Genomic_DNA"/>
</dbReference>
<proteinExistence type="inferred from homology"/>
<dbReference type="Pfam" id="PF00497">
    <property type="entry name" value="SBP_bac_3"/>
    <property type="match status" value="1"/>
</dbReference>
<reference evidence="4 5" key="1">
    <citation type="journal article" date="2018" name="Front. Microbiol.">
        <title>Phylogeny of Vibrio vulnificus from the Analysis of the Core-Genome: Implications for Intra-Species Taxonomy.</title>
        <authorList>
            <person name="Roig F.J."/>
            <person name="Gonzalez-Candelas F."/>
            <person name="Sanjuan E."/>
            <person name="Fouz B."/>
            <person name="Feil E.J."/>
            <person name="Llorens C."/>
            <person name="Baker-Austin C."/>
            <person name="Oliver J.D."/>
            <person name="Danin-Poleg Y."/>
            <person name="Gibas C.J."/>
            <person name="Kashi Y."/>
            <person name="Gulig P.A."/>
            <person name="Morrison S.S."/>
            <person name="Amaro C."/>
        </authorList>
    </citation>
    <scope>NUCLEOTIDE SEQUENCE [LARGE SCALE GENOMIC DNA]</scope>
    <source>
        <strain evidence="4 5">CECT4608</strain>
    </source>
</reference>
<dbReference type="RefSeq" id="WP_011152049.1">
    <property type="nucleotide sequence ID" value="NZ_CABMOC010000003.1"/>
</dbReference>
<dbReference type="PANTHER" id="PTHR35936">
    <property type="entry name" value="MEMBRANE-BOUND LYTIC MUREIN TRANSGLYCOSYLASE F"/>
    <property type="match status" value="1"/>
</dbReference>
<dbReference type="Proteomes" id="UP000237466">
    <property type="component" value="Unassembled WGS sequence"/>
</dbReference>
<protein>
    <submittedName>
        <fullName evidence="4">ABC transporter substrate-binding protein</fullName>
    </submittedName>
</protein>
<comment type="similarity">
    <text evidence="1">Belongs to the bacterial solute-binding protein 3 family.</text>
</comment>
<accession>A0A2S3R957</accession>
<sequence>MEISTKAKITLVSVLYLNAAHLMASEEVIPVTIYSDDAYPPYSYQIQGHAVGIYPDILRHVFDQMPQYRVTIKPVPFVRGLRLLETGKGFALFPPYYYENRRPYIHPYSKPILKEQVVVYCHNEVMLKNVAELAKWPEDFYGLTIGINAAFSIGGDAFWMAAHDGKLKIEEAKDNQENILKMRAKRVDCYINDRLSIAWEIKRLKDVGRIDHSEYFPLAAYVSEEYGYLGYSAYAERFPFKEPFTTQFDQILQRLQGSGIVEQVISSYVD</sequence>
<dbReference type="InterPro" id="IPR001638">
    <property type="entry name" value="Solute-binding_3/MltF_N"/>
</dbReference>
<name>A0A2S3R957_VIBVL</name>
<keyword evidence="2" id="KW-0732">Signal</keyword>
<dbReference type="PANTHER" id="PTHR35936:SF25">
    <property type="entry name" value="ABC TRANSPORTER SUBSTRATE-BINDING PROTEIN"/>
    <property type="match status" value="1"/>
</dbReference>
<organism evidence="4 5">
    <name type="scientific">Vibrio vulnificus</name>
    <dbReference type="NCBI Taxonomy" id="672"/>
    <lineage>
        <taxon>Bacteria</taxon>
        <taxon>Pseudomonadati</taxon>
        <taxon>Pseudomonadota</taxon>
        <taxon>Gammaproteobacteria</taxon>
        <taxon>Vibrionales</taxon>
        <taxon>Vibrionaceae</taxon>
        <taxon>Vibrio</taxon>
    </lineage>
</organism>
<comment type="caution">
    <text evidence="4">The sequence shown here is derived from an EMBL/GenBank/DDBJ whole genome shotgun (WGS) entry which is preliminary data.</text>
</comment>
<dbReference type="Gene3D" id="3.40.190.10">
    <property type="entry name" value="Periplasmic binding protein-like II"/>
    <property type="match status" value="2"/>
</dbReference>
<evidence type="ECO:0000313" key="4">
    <source>
        <dbReference type="EMBL" id="POB50215.1"/>
    </source>
</evidence>
<dbReference type="AlphaFoldDB" id="A0A2S3R957"/>
<evidence type="ECO:0000259" key="3">
    <source>
        <dbReference type="Pfam" id="PF00497"/>
    </source>
</evidence>
<evidence type="ECO:0000313" key="5">
    <source>
        <dbReference type="Proteomes" id="UP000237466"/>
    </source>
</evidence>
<dbReference type="SUPFAM" id="SSF53850">
    <property type="entry name" value="Periplasmic binding protein-like II"/>
    <property type="match status" value="1"/>
</dbReference>
<gene>
    <name evidence="4" type="ORF">CRN52_00385</name>
</gene>
<evidence type="ECO:0000256" key="1">
    <source>
        <dbReference type="ARBA" id="ARBA00010333"/>
    </source>
</evidence>
<evidence type="ECO:0000256" key="2">
    <source>
        <dbReference type="ARBA" id="ARBA00022729"/>
    </source>
</evidence>
<feature type="domain" description="Solute-binding protein family 3/N-terminal" evidence="3">
    <location>
        <begin position="32"/>
        <end position="267"/>
    </location>
</feature>